<dbReference type="GeneID" id="36402809"/>
<accession>A0A0P1B5D0</accession>
<dbReference type="PANTHER" id="PTHR34524">
    <property type="entry name" value="CALCYPHOSIN"/>
    <property type="match status" value="1"/>
</dbReference>
<evidence type="ECO:0000313" key="6">
    <source>
        <dbReference type="EMBL" id="CEG50024.1"/>
    </source>
</evidence>
<dbReference type="Pfam" id="PF13202">
    <property type="entry name" value="EF-hand_5"/>
    <property type="match status" value="1"/>
</dbReference>
<feature type="region of interest" description="Disordered" evidence="4">
    <location>
        <begin position="285"/>
        <end position="353"/>
    </location>
</feature>
<dbReference type="InterPro" id="IPR002048">
    <property type="entry name" value="EF_hand_dom"/>
</dbReference>
<dbReference type="PANTHER" id="PTHR34524:SF6">
    <property type="entry name" value="CALCYPHOSINE LIKE"/>
    <property type="match status" value="1"/>
</dbReference>
<name>A0A0P1B5D0_PLAHL</name>
<evidence type="ECO:0000256" key="3">
    <source>
        <dbReference type="ARBA" id="ARBA00022837"/>
    </source>
</evidence>
<dbReference type="InterPro" id="IPR051581">
    <property type="entry name" value="Ca-bind"/>
</dbReference>
<evidence type="ECO:0000256" key="4">
    <source>
        <dbReference type="SAM" id="MobiDB-lite"/>
    </source>
</evidence>
<reference evidence="7" key="1">
    <citation type="submission" date="2014-09" db="EMBL/GenBank/DDBJ databases">
        <authorList>
            <person name="Sharma Rahul"/>
            <person name="Thines Marco"/>
        </authorList>
    </citation>
    <scope>NUCLEOTIDE SEQUENCE [LARGE SCALE GENOMIC DNA]</scope>
</reference>
<sequence length="579" mass="66282">MQNANLKQVPRPGIKKKKKKDLTKLYTPPPKIYFRDPIGFELPSSLHKFRWNGDKVERKLQEKIQEKTQIVGNFVYQQAYRLLEGPRGKGIDFDSFREQLRIKFGILLDDSELRLLFDKFDEDKNGKIDMQEFIRRVLPPDYNFGGQWYEISQLVGEEKAAHLRDEARQEFLVCQGDAKIVHIKNMGAVSNWTLKQLVQQIQAKVLQKTPSSEDQYRRAFKMLRSGRDQGIRIKGLQYNLRTKFGIYATDDQMRQLFSMYDLDSNGEIDLKEFLQLIDPPAFPSNSNVPGGIWTQSDSDSEDEDTVGDKNEGIDAQTLLAPPATSLSQRSASSDCIDGQNTDTDKPMRAERERPRTADPLMLQKRREKLEYQQLMCDNIKQTCLMPINPVKVVPSRAGECEENGKVPLSRLWSRSVVDLKEAGMDNISNRSERSHTRPLSAGSVRSYCSSSCSSIKRATFMKRSSTPQTLRQKCLESRKVLKGAGGEAYLKSQKKQAPKKAAQDSAERWGHQRRHLFLESPSVLGNRIQCGSSCNTKKLHDADEYVPRVVRVHAMQHNEKPYSPSRMLRRSCGKQNNMK</sequence>
<feature type="region of interest" description="Disordered" evidence="4">
    <location>
        <begin position="1"/>
        <end position="21"/>
    </location>
</feature>
<evidence type="ECO:0000256" key="1">
    <source>
        <dbReference type="ARBA" id="ARBA00022723"/>
    </source>
</evidence>
<proteinExistence type="predicted"/>
<feature type="region of interest" description="Disordered" evidence="4">
    <location>
        <begin position="486"/>
        <end position="509"/>
    </location>
</feature>
<organism evidence="6 7">
    <name type="scientific">Plasmopara halstedii</name>
    <name type="common">Downy mildew of sunflower</name>
    <dbReference type="NCBI Taxonomy" id="4781"/>
    <lineage>
        <taxon>Eukaryota</taxon>
        <taxon>Sar</taxon>
        <taxon>Stramenopiles</taxon>
        <taxon>Oomycota</taxon>
        <taxon>Peronosporomycetes</taxon>
        <taxon>Peronosporales</taxon>
        <taxon>Peronosporaceae</taxon>
        <taxon>Plasmopara</taxon>
    </lineage>
</organism>
<dbReference type="Proteomes" id="UP000054928">
    <property type="component" value="Unassembled WGS sequence"/>
</dbReference>
<keyword evidence="7" id="KW-1185">Reference proteome</keyword>
<evidence type="ECO:0000259" key="5">
    <source>
        <dbReference type="PROSITE" id="PS50222"/>
    </source>
</evidence>
<dbReference type="Pfam" id="PF13833">
    <property type="entry name" value="EF-hand_8"/>
    <property type="match status" value="1"/>
</dbReference>
<keyword evidence="3" id="KW-0106">Calcium</keyword>
<dbReference type="OrthoDB" id="444540at2759"/>
<feature type="region of interest" description="Disordered" evidence="4">
    <location>
        <begin position="558"/>
        <end position="579"/>
    </location>
</feature>
<dbReference type="Gene3D" id="1.10.238.10">
    <property type="entry name" value="EF-hand"/>
    <property type="match status" value="2"/>
</dbReference>
<dbReference type="InterPro" id="IPR018247">
    <property type="entry name" value="EF_Hand_1_Ca_BS"/>
</dbReference>
<dbReference type="SUPFAM" id="SSF47473">
    <property type="entry name" value="EF-hand"/>
    <property type="match status" value="1"/>
</dbReference>
<dbReference type="CDD" id="cd00051">
    <property type="entry name" value="EFh"/>
    <property type="match status" value="1"/>
</dbReference>
<dbReference type="STRING" id="4781.A0A0P1B5D0"/>
<dbReference type="PROSITE" id="PS50222">
    <property type="entry name" value="EF_HAND_2"/>
    <property type="match status" value="2"/>
</dbReference>
<feature type="compositionally biased region" description="Basic and acidic residues" evidence="4">
    <location>
        <begin position="342"/>
        <end position="353"/>
    </location>
</feature>
<dbReference type="SMART" id="SM00054">
    <property type="entry name" value="EFh"/>
    <property type="match status" value="2"/>
</dbReference>
<dbReference type="InterPro" id="IPR011992">
    <property type="entry name" value="EF-hand-dom_pair"/>
</dbReference>
<feature type="domain" description="EF-hand" evidence="5">
    <location>
        <begin position="248"/>
        <end position="283"/>
    </location>
</feature>
<protein>
    <submittedName>
        <fullName evidence="6">EF-hand domain pair</fullName>
    </submittedName>
</protein>
<evidence type="ECO:0000313" key="7">
    <source>
        <dbReference type="Proteomes" id="UP000054928"/>
    </source>
</evidence>
<dbReference type="AlphaFoldDB" id="A0A0P1B5D0"/>
<keyword evidence="2" id="KW-0677">Repeat</keyword>
<keyword evidence="1" id="KW-0479">Metal-binding</keyword>
<dbReference type="GO" id="GO:0005509">
    <property type="term" value="F:calcium ion binding"/>
    <property type="evidence" value="ECO:0007669"/>
    <property type="project" value="InterPro"/>
</dbReference>
<feature type="compositionally biased region" description="Polar residues" evidence="4">
    <location>
        <begin position="324"/>
        <end position="341"/>
    </location>
</feature>
<evidence type="ECO:0000256" key="2">
    <source>
        <dbReference type="ARBA" id="ARBA00022737"/>
    </source>
</evidence>
<feature type="domain" description="EF-hand" evidence="5">
    <location>
        <begin position="108"/>
        <end position="143"/>
    </location>
</feature>
<dbReference type="EMBL" id="CCYD01003101">
    <property type="protein sequence ID" value="CEG50024.1"/>
    <property type="molecule type" value="Genomic_DNA"/>
</dbReference>
<dbReference type="PROSITE" id="PS00018">
    <property type="entry name" value="EF_HAND_1"/>
    <property type="match status" value="2"/>
</dbReference>
<dbReference type="RefSeq" id="XP_024586393.1">
    <property type="nucleotide sequence ID" value="XM_024721278.1"/>
</dbReference>